<name>A0A016US03_9BILA</name>
<dbReference type="AlphaFoldDB" id="A0A016US03"/>
<dbReference type="EMBL" id="JARK01001366">
    <property type="protein sequence ID" value="EYC17567.1"/>
    <property type="molecule type" value="Genomic_DNA"/>
</dbReference>
<evidence type="ECO:0000313" key="2">
    <source>
        <dbReference type="Proteomes" id="UP000024635"/>
    </source>
</evidence>
<evidence type="ECO:0000313" key="1">
    <source>
        <dbReference type="EMBL" id="EYC17567.1"/>
    </source>
</evidence>
<proteinExistence type="predicted"/>
<sequence>MENRCAGANKREVALNQVYLCSNRPLSPKCCEKVLNGLSSVYYTTHTIPFHPHHVPFCMFYTHLSLSTPHHPLICSS</sequence>
<dbReference type="Proteomes" id="UP000024635">
    <property type="component" value="Unassembled WGS sequence"/>
</dbReference>
<organism evidence="1 2">
    <name type="scientific">Ancylostoma ceylanicum</name>
    <dbReference type="NCBI Taxonomy" id="53326"/>
    <lineage>
        <taxon>Eukaryota</taxon>
        <taxon>Metazoa</taxon>
        <taxon>Ecdysozoa</taxon>
        <taxon>Nematoda</taxon>
        <taxon>Chromadorea</taxon>
        <taxon>Rhabditida</taxon>
        <taxon>Rhabditina</taxon>
        <taxon>Rhabditomorpha</taxon>
        <taxon>Strongyloidea</taxon>
        <taxon>Ancylostomatidae</taxon>
        <taxon>Ancylostomatinae</taxon>
        <taxon>Ancylostoma</taxon>
    </lineage>
</organism>
<comment type="caution">
    <text evidence="1">The sequence shown here is derived from an EMBL/GenBank/DDBJ whole genome shotgun (WGS) entry which is preliminary data.</text>
</comment>
<keyword evidence="2" id="KW-1185">Reference proteome</keyword>
<accession>A0A016US03</accession>
<gene>
    <name evidence="1" type="primary">Acey_s0030.g2140</name>
    <name evidence="1" type="ORF">Y032_0030g2140</name>
</gene>
<protein>
    <submittedName>
        <fullName evidence="1">Uncharacterized protein</fullName>
    </submittedName>
</protein>
<reference evidence="2" key="1">
    <citation type="journal article" date="2015" name="Nat. Genet.">
        <title>The genome and transcriptome of the zoonotic hookworm Ancylostoma ceylanicum identify infection-specific gene families.</title>
        <authorList>
            <person name="Schwarz E.M."/>
            <person name="Hu Y."/>
            <person name="Antoshechkin I."/>
            <person name="Miller M.M."/>
            <person name="Sternberg P.W."/>
            <person name="Aroian R.V."/>
        </authorList>
    </citation>
    <scope>NUCLEOTIDE SEQUENCE</scope>
    <source>
        <strain evidence="2">HY135</strain>
    </source>
</reference>